<gene>
    <name evidence="1" type="ORF">HMPREF0658_0216</name>
</gene>
<dbReference type="Proteomes" id="UP000004394">
    <property type="component" value="Unassembled WGS sequence"/>
</dbReference>
<protein>
    <submittedName>
        <fullName evidence="1">Uncharacterized protein</fullName>
    </submittedName>
</protein>
<sequence>MFVSILAHTSKKRQAVYEFLSEKFGCFYNKFYLCTRKLITV</sequence>
<comment type="caution">
    <text evidence="1">The sequence shown here is derived from an EMBL/GenBank/DDBJ whole genome shotgun (WGS) entry which is preliminary data.</text>
</comment>
<keyword evidence="2" id="KW-1185">Reference proteome</keyword>
<dbReference type="BioCyc" id="PMAR862515-HMP:GMOO-225-MONOMER"/>
<name>E0NPW5_9BACT</name>
<reference evidence="1" key="1">
    <citation type="submission" date="2010-07" db="EMBL/GenBank/DDBJ databases">
        <authorList>
            <person name="Muzny D."/>
            <person name="Qin X."/>
            <person name="Deng J."/>
            <person name="Jiang H."/>
            <person name="Liu Y."/>
            <person name="Qu J."/>
            <person name="Song X.-Z."/>
            <person name="Zhang L."/>
            <person name="Thornton R."/>
            <person name="Coyle M."/>
            <person name="Francisco L."/>
            <person name="Jackson L."/>
            <person name="Javaid M."/>
            <person name="Korchina V."/>
            <person name="Kovar C."/>
            <person name="Mata R."/>
            <person name="Mathew T."/>
            <person name="Ngo R."/>
            <person name="Nguyen L."/>
            <person name="Nguyen N."/>
            <person name="Okwuonu G."/>
            <person name="Ongeri F."/>
            <person name="Pham C."/>
            <person name="Simmons D."/>
            <person name="Wilczek-Boney K."/>
            <person name="Hale W."/>
            <person name="Jakkamsetti A."/>
            <person name="Pham P."/>
            <person name="Ruth R."/>
            <person name="San Lucas F."/>
            <person name="Warren J."/>
            <person name="Zhang J."/>
            <person name="Zhao Z."/>
            <person name="Zhou C."/>
            <person name="Zhu D."/>
            <person name="Lee S."/>
            <person name="Bess C."/>
            <person name="Blankenburg K."/>
            <person name="Forbes L."/>
            <person name="Fu Q."/>
            <person name="Gubbala S."/>
            <person name="Hirani K."/>
            <person name="Jayaseelan J.C."/>
            <person name="Lara F."/>
            <person name="Munidasa M."/>
            <person name="Palculict T."/>
            <person name="Patil S."/>
            <person name="Pu L.-L."/>
            <person name="Saada N."/>
            <person name="Tang L."/>
            <person name="Weissenberger G."/>
            <person name="Zhu Y."/>
            <person name="Hemphill L."/>
            <person name="Shang Y."/>
            <person name="Youmans B."/>
            <person name="Ayvaz T."/>
            <person name="Ross M."/>
            <person name="Santibanez J."/>
            <person name="Aqrawi P."/>
            <person name="Gross S."/>
            <person name="Joshi V."/>
            <person name="Fowler G."/>
            <person name="Nazareth L."/>
            <person name="Reid J."/>
            <person name="Worley K."/>
            <person name="Petrosino J."/>
            <person name="Highlander S."/>
            <person name="Gibbs R."/>
        </authorList>
    </citation>
    <scope>NUCLEOTIDE SEQUENCE [LARGE SCALE GENOMIC DNA]</scope>
    <source>
        <strain evidence="1">DSM 16973</strain>
    </source>
</reference>
<dbReference type="AlphaFoldDB" id="E0NPW5"/>
<evidence type="ECO:0000313" key="2">
    <source>
        <dbReference type="Proteomes" id="UP000004394"/>
    </source>
</evidence>
<proteinExistence type="predicted"/>
<dbReference type="HOGENOM" id="CLU_3274542_0_0_10"/>
<organism evidence="1 2">
    <name type="scientific">Hoylesella marshii DSM 16973 = JCM 13450</name>
    <dbReference type="NCBI Taxonomy" id="862515"/>
    <lineage>
        <taxon>Bacteria</taxon>
        <taxon>Pseudomonadati</taxon>
        <taxon>Bacteroidota</taxon>
        <taxon>Bacteroidia</taxon>
        <taxon>Bacteroidales</taxon>
        <taxon>Prevotellaceae</taxon>
        <taxon>Hoylesella</taxon>
    </lineage>
</organism>
<dbReference type="EMBL" id="AEEI01000008">
    <property type="protein sequence ID" value="EFM02841.1"/>
    <property type="molecule type" value="Genomic_DNA"/>
</dbReference>
<evidence type="ECO:0000313" key="1">
    <source>
        <dbReference type="EMBL" id="EFM02841.1"/>
    </source>
</evidence>
<accession>E0NPW5</accession>